<name>A0A7G2DA27_9EURY</name>
<dbReference type="InterPro" id="IPR035093">
    <property type="entry name" value="RelE/ParE_toxin_dom_sf"/>
</dbReference>
<dbReference type="AlphaFoldDB" id="A0A7G2DA27"/>
<dbReference type="SUPFAM" id="SSF143011">
    <property type="entry name" value="RelE-like"/>
    <property type="match status" value="1"/>
</dbReference>
<gene>
    <name evidence="1" type="primary">relE</name>
    <name evidence="1" type="ORF">TIRI35C_0883</name>
</gene>
<dbReference type="PANTHER" id="PTHR38813">
    <property type="match status" value="1"/>
</dbReference>
<dbReference type="Proteomes" id="UP000516304">
    <property type="component" value="Chromosome TIRI35C"/>
</dbReference>
<dbReference type="InterPro" id="IPR052747">
    <property type="entry name" value="TA_system_RelE_toxin"/>
</dbReference>
<protein>
    <submittedName>
        <fullName evidence="1">Putative toxin RelE1</fullName>
    </submittedName>
</protein>
<keyword evidence="2" id="KW-1185">Reference proteome</keyword>
<dbReference type="KEGG" id="tcq:TIRI35C_0883"/>
<evidence type="ECO:0000313" key="1">
    <source>
        <dbReference type="EMBL" id="CAD5244037.1"/>
    </source>
</evidence>
<dbReference type="RefSeq" id="WP_188201889.1">
    <property type="nucleotide sequence ID" value="NZ_LR881183.1"/>
</dbReference>
<accession>A0A7G2DA27</accession>
<dbReference type="PANTHER" id="PTHR38813:SF1">
    <property type="entry name" value="TOXIN RELE1-RELATED"/>
    <property type="match status" value="1"/>
</dbReference>
<proteinExistence type="predicted"/>
<organism evidence="1 2">
    <name type="scientific">Thermococcus camini</name>
    <dbReference type="NCBI Taxonomy" id="2016373"/>
    <lineage>
        <taxon>Archaea</taxon>
        <taxon>Methanobacteriati</taxon>
        <taxon>Methanobacteriota</taxon>
        <taxon>Thermococci</taxon>
        <taxon>Thermococcales</taxon>
        <taxon>Thermococcaceae</taxon>
        <taxon>Thermococcus</taxon>
    </lineage>
</organism>
<dbReference type="EMBL" id="LR881183">
    <property type="protein sequence ID" value="CAD5244037.1"/>
    <property type="molecule type" value="Genomic_DNA"/>
</dbReference>
<dbReference type="Gene3D" id="3.30.2310.20">
    <property type="entry name" value="RelE-like"/>
    <property type="match status" value="1"/>
</dbReference>
<sequence>MTFDVKIKKEVIKALKSLPKANRRKFMELKDALHYEAVPKDRFDIVKIKGSRDLDIYRVRIGEYRIIYSVNWEKRLVLIHRLKKRGDAYK</sequence>
<dbReference type="Pfam" id="PF05973">
    <property type="entry name" value="Gp49"/>
    <property type="match status" value="1"/>
</dbReference>
<dbReference type="GeneID" id="58918623"/>
<dbReference type="InterPro" id="IPR009241">
    <property type="entry name" value="HigB-like"/>
</dbReference>
<evidence type="ECO:0000313" key="2">
    <source>
        <dbReference type="Proteomes" id="UP000516304"/>
    </source>
</evidence>
<reference evidence="1 2" key="1">
    <citation type="submission" date="2020-09" db="EMBL/GenBank/DDBJ databases">
        <authorList>
            <person name="Courtine D."/>
        </authorList>
    </citation>
    <scope>NUCLEOTIDE SEQUENCE [LARGE SCALE GENOMIC DNA]</scope>
    <source>
        <strain evidence="1 2">IRI35c</strain>
    </source>
</reference>